<dbReference type="InterPro" id="IPR003010">
    <property type="entry name" value="C-N_Hydrolase"/>
</dbReference>
<dbReference type="InterPro" id="IPR036526">
    <property type="entry name" value="C-N_Hydrolase_sf"/>
</dbReference>
<dbReference type="PANTHER" id="PTHR23088">
    <property type="entry name" value="NITRILASE-RELATED"/>
    <property type="match status" value="1"/>
</dbReference>
<evidence type="ECO:0000313" key="4">
    <source>
        <dbReference type="EMBL" id="PHZ84306.1"/>
    </source>
</evidence>
<dbReference type="AlphaFoldDB" id="A0A2G4YS78"/>
<dbReference type="CDD" id="cd07572">
    <property type="entry name" value="nit"/>
    <property type="match status" value="1"/>
</dbReference>
<dbReference type="Gene3D" id="3.60.110.10">
    <property type="entry name" value="Carbon-nitrogen hydrolase"/>
    <property type="match status" value="1"/>
</dbReference>
<keyword evidence="5" id="KW-1185">Reference proteome</keyword>
<dbReference type="PROSITE" id="PS01227">
    <property type="entry name" value="UPF0012"/>
    <property type="match status" value="1"/>
</dbReference>
<dbReference type="FunCoup" id="A0A2G4YS78">
    <property type="interactions" value="406"/>
</dbReference>
<name>A0A2G4YS78_9PROT</name>
<evidence type="ECO:0000313" key="5">
    <source>
        <dbReference type="Proteomes" id="UP000229730"/>
    </source>
</evidence>
<dbReference type="SUPFAM" id="SSF56317">
    <property type="entry name" value="Carbon-nitrogen hydrolase"/>
    <property type="match status" value="1"/>
</dbReference>
<dbReference type="Proteomes" id="UP000229730">
    <property type="component" value="Unassembled WGS sequence"/>
</dbReference>
<dbReference type="OrthoDB" id="9811121at2"/>
<protein>
    <submittedName>
        <fullName evidence="4">Amidohydrolase</fullName>
    </submittedName>
</protein>
<dbReference type="GO" id="GO:0016811">
    <property type="term" value="F:hydrolase activity, acting on carbon-nitrogen (but not peptide) bonds, in linear amides"/>
    <property type="evidence" value="ECO:0007669"/>
    <property type="project" value="InterPro"/>
</dbReference>
<proteinExistence type="inferred from homology"/>
<sequence>MSSGNQRADNMVVADNLIREAVARGADLVMTPEMTTLIGLDRTALMEQIFTEASDPSLKQFQRLARDLGIWLMIGSMAVRVGDKIANRCYMIDPTGLIVNRYDKIHMFDVDLPNGESYRESRSYEAGAWAVISETPWGKLGHSICYDVRFPGLYRTLAQAGAQMLTVPAAFTRVTGEAHWHILLRARAIENGVFVFAPAQTGTHENAKGVRRETYGHSLIVDPWGNILDDGGTDVGVTVAEIDLALCDQARERIPSLAHDREFKVRL</sequence>
<evidence type="ECO:0000256" key="1">
    <source>
        <dbReference type="ARBA" id="ARBA00010613"/>
    </source>
</evidence>
<dbReference type="InterPro" id="IPR001110">
    <property type="entry name" value="UPF0012_CS"/>
</dbReference>
<evidence type="ECO:0000256" key="2">
    <source>
        <dbReference type="ARBA" id="ARBA00022801"/>
    </source>
</evidence>
<accession>A0A2G4YS78</accession>
<comment type="similarity">
    <text evidence="1">Belongs to the carbon-nitrogen hydrolase superfamily. NIT1/NIT2 family.</text>
</comment>
<gene>
    <name evidence="4" type="ORF">CRD36_13870</name>
</gene>
<organism evidence="4 5">
    <name type="scientific">Paremcibacter congregatus</name>
    <dbReference type="NCBI Taxonomy" id="2043170"/>
    <lineage>
        <taxon>Bacteria</taxon>
        <taxon>Pseudomonadati</taxon>
        <taxon>Pseudomonadota</taxon>
        <taxon>Alphaproteobacteria</taxon>
        <taxon>Emcibacterales</taxon>
        <taxon>Emcibacteraceae</taxon>
        <taxon>Paremcibacter</taxon>
    </lineage>
</organism>
<keyword evidence="2 4" id="KW-0378">Hydrolase</keyword>
<feature type="domain" description="CN hydrolase" evidence="3">
    <location>
        <begin position="1"/>
        <end position="244"/>
    </location>
</feature>
<dbReference type="Pfam" id="PF00795">
    <property type="entry name" value="CN_hydrolase"/>
    <property type="match status" value="1"/>
</dbReference>
<comment type="caution">
    <text evidence="4">The sequence shown here is derived from an EMBL/GenBank/DDBJ whole genome shotgun (WGS) entry which is preliminary data.</text>
</comment>
<dbReference type="InterPro" id="IPR045254">
    <property type="entry name" value="Nit1/2_C-N_Hydrolase"/>
</dbReference>
<dbReference type="EMBL" id="PDEM01000025">
    <property type="protein sequence ID" value="PHZ84306.1"/>
    <property type="molecule type" value="Genomic_DNA"/>
</dbReference>
<evidence type="ECO:0000259" key="3">
    <source>
        <dbReference type="PROSITE" id="PS50263"/>
    </source>
</evidence>
<dbReference type="PANTHER" id="PTHR23088:SF27">
    <property type="entry name" value="DEAMINATED GLUTATHIONE AMIDASE"/>
    <property type="match status" value="1"/>
</dbReference>
<dbReference type="PROSITE" id="PS50263">
    <property type="entry name" value="CN_HYDROLASE"/>
    <property type="match status" value="1"/>
</dbReference>
<reference evidence="4 5" key="1">
    <citation type="submission" date="2017-10" db="EMBL/GenBank/DDBJ databases">
        <title>Frigbacter circumglobatus gen. nov. sp. nov., isolated from sediment cultured in situ.</title>
        <authorList>
            <person name="Zhao Z."/>
        </authorList>
    </citation>
    <scope>NUCLEOTIDE SEQUENCE [LARGE SCALE GENOMIC DNA]</scope>
    <source>
        <strain evidence="4 5">ZYL</strain>
    </source>
</reference>
<dbReference type="InParanoid" id="A0A2G4YS78"/>